<feature type="domain" description="Cytidyltransferase-like" evidence="13">
    <location>
        <begin position="61"/>
        <end position="268"/>
    </location>
</feature>
<dbReference type="InterPro" id="IPR004821">
    <property type="entry name" value="Cyt_trans-like"/>
</dbReference>
<organism evidence="14 15">
    <name type="scientific">Drosophila ananassae</name>
    <name type="common">Fruit fly</name>
    <dbReference type="NCBI Taxonomy" id="7217"/>
    <lineage>
        <taxon>Eukaryota</taxon>
        <taxon>Metazoa</taxon>
        <taxon>Ecdysozoa</taxon>
        <taxon>Arthropoda</taxon>
        <taxon>Hexapoda</taxon>
        <taxon>Insecta</taxon>
        <taxon>Pterygota</taxon>
        <taxon>Neoptera</taxon>
        <taxon>Endopterygota</taxon>
        <taxon>Diptera</taxon>
        <taxon>Brachycera</taxon>
        <taxon>Muscomorpha</taxon>
        <taxon>Ephydroidea</taxon>
        <taxon>Drosophilidae</taxon>
        <taxon>Drosophila</taxon>
        <taxon>Sophophora</taxon>
    </lineage>
</organism>
<evidence type="ECO:0000256" key="8">
    <source>
        <dbReference type="ARBA" id="ARBA00022840"/>
    </source>
</evidence>
<sequence length="402" mass="44930">MAATISCSRALLVFSNTLVNQKSQCRLFWNGIAEGRPNSDECKMTAIVEESKGLLPRIALIACGCFSPPTPMHMRLFEIARDHFEMQKTHKVVGGIISPTHDSYGKKGLASALDRCAMVKLATQSSSWIRLSDWEMHQNQWMRTHAVLQHHQNFINNYINCGGGDGDEESNGHLPNWLPRGLNDRRDPVQLKLLCGADLLESFAVPGLWADADIENIVANHGLVVISRAGSNPGKFIFDSDILTKYQNNITLITNWVPNEVSSTLIRRLLGRGQSVKYLLDDLVLEYIKRQRLFNIKSKYITDAVRPTHLLFNHAYTDNNNKFADSYPLGSHLEQDMDESDSPSPNPQPSATSRVFCCGETTPRGSKLLRVGPGQAVQVITMQSDEKEESLAKKQKISQVQL</sequence>
<comment type="pathway">
    <text evidence="1 11">Cofactor biosynthesis; NAD(+) biosynthesis; NAD(+) from nicotinamide D-ribonucleotide: step 1/1.</text>
</comment>
<evidence type="ECO:0000313" key="15">
    <source>
        <dbReference type="Proteomes" id="UP000007801"/>
    </source>
</evidence>
<dbReference type="Pfam" id="PF01467">
    <property type="entry name" value="CTP_transf_like"/>
    <property type="match status" value="1"/>
</dbReference>
<feature type="region of interest" description="Disordered" evidence="12">
    <location>
        <begin position="327"/>
        <end position="354"/>
    </location>
</feature>
<dbReference type="GO" id="GO:0048786">
    <property type="term" value="C:presynaptic active zone"/>
    <property type="evidence" value="ECO:0007669"/>
    <property type="project" value="EnsemblMetazoa"/>
</dbReference>
<evidence type="ECO:0000256" key="9">
    <source>
        <dbReference type="ARBA" id="ARBA00023027"/>
    </source>
</evidence>
<evidence type="ECO:0000256" key="5">
    <source>
        <dbReference type="ARBA" id="ARBA00022679"/>
    </source>
</evidence>
<dbReference type="GO" id="GO:0031594">
    <property type="term" value="C:neuromuscular junction"/>
    <property type="evidence" value="ECO:0007669"/>
    <property type="project" value="EnsemblMetazoa"/>
</dbReference>
<dbReference type="STRING" id="7217.B3LWZ6"/>
<evidence type="ECO:0000256" key="11">
    <source>
        <dbReference type="RuleBase" id="RU362021"/>
    </source>
</evidence>
<dbReference type="GO" id="GO:0045494">
    <property type="term" value="P:photoreceptor cell maintenance"/>
    <property type="evidence" value="ECO:0007669"/>
    <property type="project" value="EnsemblMetazoa"/>
</dbReference>
<gene>
    <name evidence="14" type="primary">Dana\GF16316</name>
    <name evidence="14" type="synonym">dana_GLEANR_17587</name>
    <name evidence="14" type="ORF">GF16316</name>
</gene>
<dbReference type="NCBIfam" id="TIGR00482">
    <property type="entry name" value="nicotinate (nicotinamide) nucleotide adenylyltransferase"/>
    <property type="match status" value="1"/>
</dbReference>
<evidence type="ECO:0000256" key="1">
    <source>
        <dbReference type="ARBA" id="ARBA00004658"/>
    </source>
</evidence>
<evidence type="ECO:0000256" key="12">
    <source>
        <dbReference type="SAM" id="MobiDB-lite"/>
    </source>
</evidence>
<keyword evidence="9 11" id="KW-0520">NAD</keyword>
<dbReference type="InterPro" id="IPR005248">
    <property type="entry name" value="NadD/NMNAT"/>
</dbReference>
<dbReference type="GO" id="GO:0051082">
    <property type="term" value="F:unfolded protein binding"/>
    <property type="evidence" value="ECO:0007669"/>
    <property type="project" value="EnsemblMetazoa"/>
</dbReference>
<dbReference type="GO" id="GO:1990535">
    <property type="term" value="P:neuron projection maintenance"/>
    <property type="evidence" value="ECO:0007669"/>
    <property type="project" value="EnsemblMetazoa"/>
</dbReference>
<keyword evidence="8 11" id="KW-0067">ATP-binding</keyword>
<evidence type="ECO:0000256" key="4">
    <source>
        <dbReference type="ARBA" id="ARBA00022642"/>
    </source>
</evidence>
<comment type="pathway">
    <text evidence="2">Cofactor biosynthesis; NAD(+) biosynthesis; deamido-NAD(+) from nicotinate D-ribonucleotide: step 1/1.</text>
</comment>
<keyword evidence="15" id="KW-1185">Reference proteome</keyword>
<dbReference type="UniPathway" id="UPA00253">
    <property type="reaction ID" value="UER00332"/>
</dbReference>
<dbReference type="Gene3D" id="3.40.50.620">
    <property type="entry name" value="HUPs"/>
    <property type="match status" value="1"/>
</dbReference>
<evidence type="ECO:0000256" key="6">
    <source>
        <dbReference type="ARBA" id="ARBA00022695"/>
    </source>
</evidence>
<dbReference type="EC" id="2.7.7.1" evidence="11"/>
<protein>
    <recommendedName>
        <fullName evidence="11">Nicotinamide-nucleotide adenylyltransferase</fullName>
        <ecNumber evidence="11">2.7.7.1</ecNumber>
        <ecNumber evidence="11">2.7.7.18</ecNumber>
    </recommendedName>
</protein>
<keyword evidence="4 11" id="KW-0662">Pyridine nucleotide biosynthesis</keyword>
<keyword evidence="5 11" id="KW-0808">Transferase</keyword>
<dbReference type="CDD" id="cd09286">
    <property type="entry name" value="NMNAT_Eukarya"/>
    <property type="match status" value="1"/>
</dbReference>
<evidence type="ECO:0000313" key="14">
    <source>
        <dbReference type="EMBL" id="EDV43835.2"/>
    </source>
</evidence>
<dbReference type="InterPro" id="IPR045094">
    <property type="entry name" value="NMNAT_euk"/>
</dbReference>
<dbReference type="GeneID" id="6499113"/>
<evidence type="ECO:0000259" key="13">
    <source>
        <dbReference type="Pfam" id="PF01467"/>
    </source>
</evidence>
<dbReference type="SMR" id="B3LWZ6"/>
<dbReference type="SUPFAM" id="SSF52374">
    <property type="entry name" value="Nucleotidylyl transferase"/>
    <property type="match status" value="1"/>
</dbReference>
<evidence type="ECO:0000256" key="7">
    <source>
        <dbReference type="ARBA" id="ARBA00022741"/>
    </source>
</evidence>
<dbReference type="FunFam" id="3.40.50.620:FF:000191">
    <property type="entry name" value="Nicotinamide-nucleotide adenylyltransferase"/>
    <property type="match status" value="1"/>
</dbReference>
<dbReference type="InParanoid" id="B3LWZ6"/>
<dbReference type="GO" id="GO:0000309">
    <property type="term" value="F:nicotinamide-nucleotide adenylyltransferase activity"/>
    <property type="evidence" value="ECO:0007669"/>
    <property type="project" value="UniProtKB-EC"/>
</dbReference>
<dbReference type="eggNOG" id="KOG3199">
    <property type="taxonomic scope" value="Eukaryota"/>
</dbReference>
<dbReference type="InterPro" id="IPR051182">
    <property type="entry name" value="Euk_NMN_adenylyltrnsfrase"/>
</dbReference>
<dbReference type="AlphaFoldDB" id="B3LWZ6"/>
<dbReference type="PANTHER" id="PTHR12039:SF0">
    <property type="entry name" value="NICOTINAMIDE-NUCLEOTIDE ADENYLYLTRANSFERASE"/>
    <property type="match status" value="1"/>
</dbReference>
<evidence type="ECO:0000256" key="10">
    <source>
        <dbReference type="ARBA" id="ARBA00048721"/>
    </source>
</evidence>
<dbReference type="KEGG" id="dan:6499113"/>
<comment type="similarity">
    <text evidence="3 11">Belongs to the eukaryotic NMN adenylyltransferase family.</text>
</comment>
<keyword evidence="6 11" id="KW-0548">Nucleotidyltransferase</keyword>
<dbReference type="OrthoDB" id="422187at2759"/>
<dbReference type="FunCoup" id="B3LWZ6">
    <property type="interactions" value="678"/>
</dbReference>
<accession>B3LWZ6</accession>
<comment type="catalytic activity">
    <reaction evidence="11">
        <text>beta-nicotinamide D-ribonucleotide + ATP + H(+) = diphosphate + NAD(+)</text>
        <dbReference type="Rhea" id="RHEA:21360"/>
        <dbReference type="ChEBI" id="CHEBI:14649"/>
        <dbReference type="ChEBI" id="CHEBI:15378"/>
        <dbReference type="ChEBI" id="CHEBI:30616"/>
        <dbReference type="ChEBI" id="CHEBI:33019"/>
        <dbReference type="ChEBI" id="CHEBI:57540"/>
        <dbReference type="EC" id="2.7.7.1"/>
    </reaction>
</comment>
<evidence type="ECO:0000256" key="3">
    <source>
        <dbReference type="ARBA" id="ARBA00007064"/>
    </source>
</evidence>
<proteinExistence type="inferred from homology"/>
<reference evidence="14 15" key="1">
    <citation type="journal article" date="2007" name="Nature">
        <title>Evolution of genes and genomes on the Drosophila phylogeny.</title>
        <authorList>
            <consortium name="Drosophila 12 Genomes Consortium"/>
            <person name="Clark A.G."/>
            <person name="Eisen M.B."/>
            <person name="Smith D.R."/>
            <person name="Bergman C.M."/>
            <person name="Oliver B."/>
            <person name="Markow T.A."/>
            <person name="Kaufman T.C."/>
            <person name="Kellis M."/>
            <person name="Gelbart W."/>
            <person name="Iyer V.N."/>
            <person name="Pollard D.A."/>
            <person name="Sackton T.B."/>
            <person name="Larracuente A.M."/>
            <person name="Singh N.D."/>
            <person name="Abad J.P."/>
            <person name="Abt D.N."/>
            <person name="Adryan B."/>
            <person name="Aguade M."/>
            <person name="Akashi H."/>
            <person name="Anderson W.W."/>
            <person name="Aquadro C.F."/>
            <person name="Ardell D.H."/>
            <person name="Arguello R."/>
            <person name="Artieri C.G."/>
            <person name="Barbash D.A."/>
            <person name="Barker D."/>
            <person name="Barsanti P."/>
            <person name="Batterham P."/>
            <person name="Batzoglou S."/>
            <person name="Begun D."/>
            <person name="Bhutkar A."/>
            <person name="Blanco E."/>
            <person name="Bosak S.A."/>
            <person name="Bradley R.K."/>
            <person name="Brand A.D."/>
            <person name="Brent M.R."/>
            <person name="Brooks A.N."/>
            <person name="Brown R.H."/>
            <person name="Butlin R.K."/>
            <person name="Caggese C."/>
            <person name="Calvi B.R."/>
            <person name="Bernardo de Carvalho A."/>
            <person name="Caspi A."/>
            <person name="Castrezana S."/>
            <person name="Celniker S.E."/>
            <person name="Chang J.L."/>
            <person name="Chapple C."/>
            <person name="Chatterji S."/>
            <person name="Chinwalla A."/>
            <person name="Civetta A."/>
            <person name="Clifton S.W."/>
            <person name="Comeron J.M."/>
            <person name="Costello J.C."/>
            <person name="Coyne J.A."/>
            <person name="Daub J."/>
            <person name="David R.G."/>
            <person name="Delcher A.L."/>
            <person name="Delehaunty K."/>
            <person name="Do C.B."/>
            <person name="Ebling H."/>
            <person name="Edwards K."/>
            <person name="Eickbush T."/>
            <person name="Evans J.D."/>
            <person name="Filipski A."/>
            <person name="Findeiss S."/>
            <person name="Freyhult E."/>
            <person name="Fulton L."/>
            <person name="Fulton R."/>
            <person name="Garcia A.C."/>
            <person name="Gardiner A."/>
            <person name="Garfield D.A."/>
            <person name="Garvin B.E."/>
            <person name="Gibson G."/>
            <person name="Gilbert D."/>
            <person name="Gnerre S."/>
            <person name="Godfrey J."/>
            <person name="Good R."/>
            <person name="Gotea V."/>
            <person name="Gravely B."/>
            <person name="Greenberg A.J."/>
            <person name="Griffiths-Jones S."/>
            <person name="Gross S."/>
            <person name="Guigo R."/>
            <person name="Gustafson E.A."/>
            <person name="Haerty W."/>
            <person name="Hahn M.W."/>
            <person name="Halligan D.L."/>
            <person name="Halpern A.L."/>
            <person name="Halter G.M."/>
            <person name="Han M.V."/>
            <person name="Heger A."/>
            <person name="Hillier L."/>
            <person name="Hinrichs A.S."/>
            <person name="Holmes I."/>
            <person name="Hoskins R.A."/>
            <person name="Hubisz M.J."/>
            <person name="Hultmark D."/>
            <person name="Huntley M.A."/>
            <person name="Jaffe D.B."/>
            <person name="Jagadeeshan S."/>
            <person name="Jeck W.R."/>
            <person name="Johnson J."/>
            <person name="Jones C.D."/>
            <person name="Jordan W.C."/>
            <person name="Karpen G.H."/>
            <person name="Kataoka E."/>
            <person name="Keightley P.D."/>
            <person name="Kheradpour P."/>
            <person name="Kirkness E.F."/>
            <person name="Koerich L.B."/>
            <person name="Kristiansen K."/>
            <person name="Kudrna D."/>
            <person name="Kulathinal R.J."/>
            <person name="Kumar S."/>
            <person name="Kwok R."/>
            <person name="Lander E."/>
            <person name="Langley C.H."/>
            <person name="Lapoint R."/>
            <person name="Lazzaro B.P."/>
            <person name="Lee S.J."/>
            <person name="Levesque L."/>
            <person name="Li R."/>
            <person name="Lin C.F."/>
            <person name="Lin M.F."/>
            <person name="Lindblad-Toh K."/>
            <person name="Llopart A."/>
            <person name="Long M."/>
            <person name="Low L."/>
            <person name="Lozovsky E."/>
            <person name="Lu J."/>
            <person name="Luo M."/>
            <person name="Machado C.A."/>
            <person name="Makalowski W."/>
            <person name="Marzo M."/>
            <person name="Matsuda M."/>
            <person name="Matzkin L."/>
            <person name="McAllister B."/>
            <person name="McBride C.S."/>
            <person name="McKernan B."/>
            <person name="McKernan K."/>
            <person name="Mendez-Lago M."/>
            <person name="Minx P."/>
            <person name="Mollenhauer M.U."/>
            <person name="Montooth K."/>
            <person name="Mount S.M."/>
            <person name="Mu X."/>
            <person name="Myers E."/>
            <person name="Negre B."/>
            <person name="Newfeld S."/>
            <person name="Nielsen R."/>
            <person name="Noor M.A."/>
            <person name="O'Grady P."/>
            <person name="Pachter L."/>
            <person name="Papaceit M."/>
            <person name="Parisi M.J."/>
            <person name="Parisi M."/>
            <person name="Parts L."/>
            <person name="Pedersen J.S."/>
            <person name="Pesole G."/>
            <person name="Phillippy A.M."/>
            <person name="Ponting C.P."/>
            <person name="Pop M."/>
            <person name="Porcelli D."/>
            <person name="Powell J.R."/>
            <person name="Prohaska S."/>
            <person name="Pruitt K."/>
            <person name="Puig M."/>
            <person name="Quesneville H."/>
            <person name="Ram K.R."/>
            <person name="Rand D."/>
            <person name="Rasmussen M.D."/>
            <person name="Reed L.K."/>
            <person name="Reenan R."/>
            <person name="Reily A."/>
            <person name="Remington K.A."/>
            <person name="Rieger T.T."/>
            <person name="Ritchie M.G."/>
            <person name="Robin C."/>
            <person name="Rogers Y.H."/>
            <person name="Rohde C."/>
            <person name="Rozas J."/>
            <person name="Rubenfield M.J."/>
            <person name="Ruiz A."/>
            <person name="Russo S."/>
            <person name="Salzberg S.L."/>
            <person name="Sanchez-Gracia A."/>
            <person name="Saranga D.J."/>
            <person name="Sato H."/>
            <person name="Schaeffer S.W."/>
            <person name="Schatz M.C."/>
            <person name="Schlenke T."/>
            <person name="Schwartz R."/>
            <person name="Segarra C."/>
            <person name="Singh R.S."/>
            <person name="Sirot L."/>
            <person name="Sirota M."/>
            <person name="Sisneros N.B."/>
            <person name="Smith C.D."/>
            <person name="Smith T.F."/>
            <person name="Spieth J."/>
            <person name="Stage D.E."/>
            <person name="Stark A."/>
            <person name="Stephan W."/>
            <person name="Strausberg R.L."/>
            <person name="Strempel S."/>
            <person name="Sturgill D."/>
            <person name="Sutton G."/>
            <person name="Sutton G.G."/>
            <person name="Tao W."/>
            <person name="Teichmann S."/>
            <person name="Tobari Y.N."/>
            <person name="Tomimura Y."/>
            <person name="Tsolas J.M."/>
            <person name="Valente V.L."/>
            <person name="Venter E."/>
            <person name="Venter J.C."/>
            <person name="Vicario S."/>
            <person name="Vieira F.G."/>
            <person name="Vilella A.J."/>
            <person name="Villasante A."/>
            <person name="Walenz B."/>
            <person name="Wang J."/>
            <person name="Wasserman M."/>
            <person name="Watts T."/>
            <person name="Wilson D."/>
            <person name="Wilson R.K."/>
            <person name="Wing R.A."/>
            <person name="Wolfner M.F."/>
            <person name="Wong A."/>
            <person name="Wong G.K."/>
            <person name="Wu C.I."/>
            <person name="Wu G."/>
            <person name="Yamamoto D."/>
            <person name="Yang H.P."/>
            <person name="Yang S.P."/>
            <person name="Yorke J.A."/>
            <person name="Yoshida K."/>
            <person name="Zdobnov E."/>
            <person name="Zhang P."/>
            <person name="Zhang Y."/>
            <person name="Zimin A.V."/>
            <person name="Baldwin J."/>
            <person name="Abdouelleil A."/>
            <person name="Abdulkadir J."/>
            <person name="Abebe A."/>
            <person name="Abera B."/>
            <person name="Abreu J."/>
            <person name="Acer S.C."/>
            <person name="Aftuck L."/>
            <person name="Alexander A."/>
            <person name="An P."/>
            <person name="Anderson E."/>
            <person name="Anderson S."/>
            <person name="Arachi H."/>
            <person name="Azer M."/>
            <person name="Bachantsang P."/>
            <person name="Barry A."/>
            <person name="Bayul T."/>
            <person name="Berlin A."/>
            <person name="Bessette D."/>
            <person name="Bloom T."/>
            <person name="Blye J."/>
            <person name="Boguslavskiy L."/>
            <person name="Bonnet C."/>
            <person name="Boukhgalter B."/>
            <person name="Bourzgui I."/>
            <person name="Brown A."/>
            <person name="Cahill P."/>
            <person name="Channer S."/>
            <person name="Cheshatsang Y."/>
            <person name="Chuda L."/>
            <person name="Citroen M."/>
            <person name="Collymore A."/>
            <person name="Cooke P."/>
            <person name="Costello M."/>
            <person name="D'Aco K."/>
            <person name="Daza R."/>
            <person name="De Haan G."/>
            <person name="DeGray S."/>
            <person name="DeMaso C."/>
            <person name="Dhargay N."/>
            <person name="Dooley K."/>
            <person name="Dooley E."/>
            <person name="Doricent M."/>
            <person name="Dorje P."/>
            <person name="Dorjee K."/>
            <person name="Dupes A."/>
            <person name="Elong R."/>
            <person name="Falk J."/>
            <person name="Farina A."/>
            <person name="Faro S."/>
            <person name="Ferguson D."/>
            <person name="Fisher S."/>
            <person name="Foley C.D."/>
            <person name="Franke A."/>
            <person name="Friedrich D."/>
            <person name="Gadbois L."/>
            <person name="Gearin G."/>
            <person name="Gearin C.R."/>
            <person name="Giannoukos G."/>
            <person name="Goode T."/>
            <person name="Graham J."/>
            <person name="Grandbois E."/>
            <person name="Grewal S."/>
            <person name="Gyaltsen K."/>
            <person name="Hafez N."/>
            <person name="Hagos B."/>
            <person name="Hall J."/>
            <person name="Henson C."/>
            <person name="Hollinger A."/>
            <person name="Honan T."/>
            <person name="Huard M.D."/>
            <person name="Hughes L."/>
            <person name="Hurhula B."/>
            <person name="Husby M.E."/>
            <person name="Kamat A."/>
            <person name="Kanga B."/>
            <person name="Kashin S."/>
            <person name="Khazanovich D."/>
            <person name="Kisner P."/>
            <person name="Lance K."/>
            <person name="Lara M."/>
            <person name="Lee W."/>
            <person name="Lennon N."/>
            <person name="Letendre F."/>
            <person name="LeVine R."/>
            <person name="Lipovsky A."/>
            <person name="Liu X."/>
            <person name="Liu J."/>
            <person name="Liu S."/>
            <person name="Lokyitsang T."/>
            <person name="Lokyitsang Y."/>
            <person name="Lubonja R."/>
            <person name="Lui A."/>
            <person name="MacDonald P."/>
            <person name="Magnisalis V."/>
            <person name="Maru K."/>
            <person name="Matthews C."/>
            <person name="McCusker W."/>
            <person name="McDonough S."/>
            <person name="Mehta T."/>
            <person name="Meldrim J."/>
            <person name="Meneus L."/>
            <person name="Mihai O."/>
            <person name="Mihalev A."/>
            <person name="Mihova T."/>
            <person name="Mittelman R."/>
            <person name="Mlenga V."/>
            <person name="Montmayeur A."/>
            <person name="Mulrain L."/>
            <person name="Navidi A."/>
            <person name="Naylor J."/>
            <person name="Negash T."/>
            <person name="Nguyen T."/>
            <person name="Nguyen N."/>
            <person name="Nicol R."/>
            <person name="Norbu C."/>
            <person name="Norbu N."/>
            <person name="Novod N."/>
            <person name="O'Neill B."/>
            <person name="Osman S."/>
            <person name="Markiewicz E."/>
            <person name="Oyono O.L."/>
            <person name="Patti C."/>
            <person name="Phunkhang P."/>
            <person name="Pierre F."/>
            <person name="Priest M."/>
            <person name="Raghuraman S."/>
            <person name="Rege F."/>
            <person name="Reyes R."/>
            <person name="Rise C."/>
            <person name="Rogov P."/>
            <person name="Ross K."/>
            <person name="Ryan E."/>
            <person name="Settipalli S."/>
            <person name="Shea T."/>
            <person name="Sherpa N."/>
            <person name="Shi L."/>
            <person name="Shih D."/>
            <person name="Sparrow T."/>
            <person name="Spaulding J."/>
            <person name="Stalker J."/>
            <person name="Stange-Thomann N."/>
            <person name="Stavropoulos S."/>
            <person name="Stone C."/>
            <person name="Strader C."/>
            <person name="Tesfaye S."/>
            <person name="Thomson T."/>
            <person name="Thoulutsang Y."/>
            <person name="Thoulutsang D."/>
            <person name="Topham K."/>
            <person name="Topping I."/>
            <person name="Tsamla T."/>
            <person name="Vassiliev H."/>
            <person name="Vo A."/>
            <person name="Wangchuk T."/>
            <person name="Wangdi T."/>
            <person name="Weiand M."/>
            <person name="Wilkinson J."/>
            <person name="Wilson A."/>
            <person name="Yadav S."/>
            <person name="Young G."/>
            <person name="Yu Q."/>
            <person name="Zembek L."/>
            <person name="Zhong D."/>
            <person name="Zimmer A."/>
            <person name="Zwirko Z."/>
            <person name="Jaffe D.B."/>
            <person name="Alvarez P."/>
            <person name="Brockman W."/>
            <person name="Butler J."/>
            <person name="Chin C."/>
            <person name="Gnerre S."/>
            <person name="Grabherr M."/>
            <person name="Kleber M."/>
            <person name="Mauceli E."/>
            <person name="MacCallum I."/>
        </authorList>
    </citation>
    <scope>NUCLEOTIDE SEQUENCE [LARGE SCALE GENOMIC DNA]</scope>
    <source>
        <strain evidence="15">Tucson 14024-0371.13</strain>
    </source>
</reference>
<dbReference type="GO" id="GO:0043025">
    <property type="term" value="C:neuronal cell body"/>
    <property type="evidence" value="ECO:0007669"/>
    <property type="project" value="EnsemblMetazoa"/>
</dbReference>
<dbReference type="CTD" id="42987"/>
<dbReference type="EMBL" id="CH902617">
    <property type="protein sequence ID" value="EDV43835.2"/>
    <property type="molecule type" value="Genomic_DNA"/>
</dbReference>
<dbReference type="PANTHER" id="PTHR12039">
    <property type="entry name" value="NICOTINAMIDE MONONUCLEOTIDE ADENYLYLTRANSFERASE"/>
    <property type="match status" value="1"/>
</dbReference>
<dbReference type="GO" id="GO:0004515">
    <property type="term" value="F:nicotinate-nucleotide adenylyltransferase activity"/>
    <property type="evidence" value="ECO:0007669"/>
    <property type="project" value="UniProtKB-EC"/>
</dbReference>
<dbReference type="GO" id="GO:0005524">
    <property type="term" value="F:ATP binding"/>
    <property type="evidence" value="ECO:0007669"/>
    <property type="project" value="UniProtKB-KW"/>
</dbReference>
<evidence type="ECO:0000256" key="2">
    <source>
        <dbReference type="ARBA" id="ARBA00005019"/>
    </source>
</evidence>
<comment type="catalytic activity">
    <reaction evidence="10 11">
        <text>nicotinate beta-D-ribonucleotide + ATP + H(+) = deamido-NAD(+) + diphosphate</text>
        <dbReference type="Rhea" id="RHEA:22860"/>
        <dbReference type="ChEBI" id="CHEBI:15378"/>
        <dbReference type="ChEBI" id="CHEBI:30616"/>
        <dbReference type="ChEBI" id="CHEBI:33019"/>
        <dbReference type="ChEBI" id="CHEBI:57502"/>
        <dbReference type="ChEBI" id="CHEBI:58437"/>
        <dbReference type="EC" id="2.7.7.18"/>
    </reaction>
</comment>
<dbReference type="EC" id="2.7.7.18" evidence="11"/>
<keyword evidence="7 11" id="KW-0547">Nucleotide-binding</keyword>
<dbReference type="InterPro" id="IPR014729">
    <property type="entry name" value="Rossmann-like_a/b/a_fold"/>
</dbReference>
<dbReference type="HOGENOM" id="CLU_033366_3_0_1"/>
<name>B3LWZ6_DROAN</name>
<dbReference type="GO" id="GO:1900074">
    <property type="term" value="P:negative regulation of neuromuscular synaptic transmission"/>
    <property type="evidence" value="ECO:0007669"/>
    <property type="project" value="EnsemblMetazoa"/>
</dbReference>
<dbReference type="GO" id="GO:0005737">
    <property type="term" value="C:cytoplasm"/>
    <property type="evidence" value="ECO:0007669"/>
    <property type="project" value="EnsemblMetazoa"/>
</dbReference>
<dbReference type="GO" id="GO:0034355">
    <property type="term" value="P:NAD+ biosynthetic process via the salvage pathway"/>
    <property type="evidence" value="ECO:0007669"/>
    <property type="project" value="EnsemblMetazoa"/>
</dbReference>
<dbReference type="Proteomes" id="UP000007801">
    <property type="component" value="Unassembled WGS sequence"/>
</dbReference>